<evidence type="ECO:0000313" key="10">
    <source>
        <dbReference type="Proteomes" id="UP000478064"/>
    </source>
</evidence>
<feature type="chain" id="PRO_5027057887" description="Alginate biosynthesis protein AlgF" evidence="8">
    <location>
        <begin position="23"/>
        <end position="222"/>
    </location>
</feature>
<evidence type="ECO:0000256" key="1">
    <source>
        <dbReference type="ARBA" id="ARBA00004418"/>
    </source>
</evidence>
<evidence type="ECO:0000256" key="6">
    <source>
        <dbReference type="ARBA" id="ARBA00022764"/>
    </source>
</evidence>
<feature type="signal peptide" evidence="8">
    <location>
        <begin position="1"/>
        <end position="22"/>
    </location>
</feature>
<proteinExistence type="inferred from homology"/>
<evidence type="ECO:0000256" key="8">
    <source>
        <dbReference type="SAM" id="SignalP"/>
    </source>
</evidence>
<dbReference type="Pfam" id="PF11182">
    <property type="entry name" value="AlgF"/>
    <property type="match status" value="1"/>
</dbReference>
<protein>
    <recommendedName>
        <fullName evidence="4">Alginate biosynthesis protein AlgF</fullName>
    </recommendedName>
</protein>
<evidence type="ECO:0000256" key="3">
    <source>
        <dbReference type="ARBA" id="ARBA00010033"/>
    </source>
</evidence>
<comment type="subcellular location">
    <subcellularLocation>
        <location evidence="1">Periplasm</location>
    </subcellularLocation>
</comment>
<dbReference type="InterPro" id="IPR035422">
    <property type="entry name" value="AlgF"/>
</dbReference>
<dbReference type="GO" id="GO:0051301">
    <property type="term" value="P:cell division"/>
    <property type="evidence" value="ECO:0007669"/>
    <property type="project" value="UniProtKB-KW"/>
</dbReference>
<keyword evidence="9" id="KW-0131">Cell cycle</keyword>
<evidence type="ECO:0000256" key="5">
    <source>
        <dbReference type="ARBA" id="ARBA00022729"/>
    </source>
</evidence>
<dbReference type="UniPathway" id="UPA00286"/>
<dbReference type="RefSeq" id="WP_153375235.1">
    <property type="nucleotide sequence ID" value="NZ_JBLZZP010000059.1"/>
</dbReference>
<evidence type="ECO:0000256" key="2">
    <source>
        <dbReference type="ARBA" id="ARBA00005182"/>
    </source>
</evidence>
<sequence length="222" mass="23106">MSKHFSALMALPVLACSALANAAPALYATGPAEDSAFIRFVNASPAPLEVVAQPGQAPLRLETAQPVSLLFPVDSSKPVKGTLVSGGQKLPIDLKIEPSEFVTVFAVPDGAGIQQAVVREPENDFNALKASLAFFNVDASCADAALLAAGRNAELFKSVPVNTAQRRLINPVQLSVQLVCANANVGAALDLGQLKAGERYSVMLVPSANGPRLLHATDTLSH</sequence>
<keyword evidence="6" id="KW-0574">Periplasm</keyword>
<dbReference type="EMBL" id="WIVU01000063">
    <property type="protein sequence ID" value="MQU08446.1"/>
    <property type="molecule type" value="Genomic_DNA"/>
</dbReference>
<comment type="similarity">
    <text evidence="3">Belongs to the AlgF family.</text>
</comment>
<evidence type="ECO:0000313" key="9">
    <source>
        <dbReference type="EMBL" id="MQU08446.1"/>
    </source>
</evidence>
<name>A0A6L5HYH6_9PSED</name>
<comment type="pathway">
    <text evidence="2">Glycan biosynthesis; alginate biosynthesis.</text>
</comment>
<dbReference type="GO" id="GO:0042121">
    <property type="term" value="P:alginic acid biosynthetic process"/>
    <property type="evidence" value="ECO:0007669"/>
    <property type="project" value="UniProtKB-UniPathway"/>
</dbReference>
<gene>
    <name evidence="9" type="ORF">GHO27_22530</name>
</gene>
<comment type="caution">
    <text evidence="9">The sequence shown here is derived from an EMBL/GenBank/DDBJ whole genome shotgun (WGS) entry which is preliminary data.</text>
</comment>
<reference evidence="9 10" key="1">
    <citation type="submission" date="2019-10" db="EMBL/GenBank/DDBJ databases">
        <title>Evaluation of single-gene subtyping targets for Pseudomonas.</title>
        <authorList>
            <person name="Reichler S.J."/>
            <person name="Orsi R.H."/>
            <person name="Wiedmann M."/>
            <person name="Martin N.H."/>
            <person name="Murphy S.I."/>
        </authorList>
    </citation>
    <scope>NUCLEOTIDE SEQUENCE [LARGE SCALE GENOMIC DNA]</scope>
    <source>
        <strain evidence="9 10">FSL R10-1637</strain>
    </source>
</reference>
<keyword evidence="9" id="KW-0132">Cell division</keyword>
<dbReference type="GO" id="GO:0042597">
    <property type="term" value="C:periplasmic space"/>
    <property type="evidence" value="ECO:0007669"/>
    <property type="project" value="UniProtKB-SubCell"/>
</dbReference>
<dbReference type="Proteomes" id="UP000478064">
    <property type="component" value="Unassembled WGS sequence"/>
</dbReference>
<evidence type="ECO:0000256" key="7">
    <source>
        <dbReference type="ARBA" id="ARBA00022841"/>
    </source>
</evidence>
<keyword evidence="7" id="KW-0016">Alginate biosynthesis</keyword>
<keyword evidence="5 8" id="KW-0732">Signal</keyword>
<evidence type="ECO:0000256" key="4">
    <source>
        <dbReference type="ARBA" id="ARBA00013964"/>
    </source>
</evidence>
<accession>A0A6L5HYH6</accession>
<organism evidence="9 10">
    <name type="scientific">Pseudomonas helleri</name>
    <dbReference type="NCBI Taxonomy" id="1608996"/>
    <lineage>
        <taxon>Bacteria</taxon>
        <taxon>Pseudomonadati</taxon>
        <taxon>Pseudomonadota</taxon>
        <taxon>Gammaproteobacteria</taxon>
        <taxon>Pseudomonadales</taxon>
        <taxon>Pseudomonadaceae</taxon>
        <taxon>Pseudomonas</taxon>
    </lineage>
</organism>
<dbReference type="AlphaFoldDB" id="A0A6L5HYH6"/>